<gene>
    <name evidence="3" type="ORF">GN958_ATG08967</name>
</gene>
<sequence>MQRELHRRVRLTKQQQLELCRMHSLEPTWSLAILGRWAEKQFALEKAPAKSSVKRIVESEAALKSIPVDFIGLIKAPRASMLALDSCIVEMVLYAEQRHVPISSRLLMLIGRLYADALHIPPTERPRFTRDGWLKHFMRRYGLRHRRDHGEIGSVDLPAARKAALDMRKTIAKYHPDDVYNMDEAAFFFKATPGASICLKAAPSRKKRKDRMTIVVATNSSGTDKLPLLFLGKAQRPRWLPKKPADAEYRGTSKGG</sequence>
<proteinExistence type="predicted"/>
<dbReference type="PANTHER" id="PTHR19303:SF73">
    <property type="entry name" value="PROTEIN PDC2"/>
    <property type="match status" value="1"/>
</dbReference>
<dbReference type="EMBL" id="JAACNO010001256">
    <property type="protein sequence ID" value="KAF4141840.1"/>
    <property type="molecule type" value="Genomic_DNA"/>
</dbReference>
<evidence type="ECO:0000256" key="1">
    <source>
        <dbReference type="ARBA" id="ARBA00023125"/>
    </source>
</evidence>
<dbReference type="GO" id="GO:0005634">
    <property type="term" value="C:nucleus"/>
    <property type="evidence" value="ECO:0007669"/>
    <property type="project" value="TreeGrafter"/>
</dbReference>
<protein>
    <submittedName>
        <fullName evidence="3">Putative HTH CENPB-type domain-containing protein</fullName>
    </submittedName>
</protein>
<name>A0A8S9UM89_PHYIN</name>
<evidence type="ECO:0000259" key="2">
    <source>
        <dbReference type="PROSITE" id="PS51253"/>
    </source>
</evidence>
<dbReference type="InterPro" id="IPR006600">
    <property type="entry name" value="HTH_CenpB_DNA-bd_dom"/>
</dbReference>
<dbReference type="PROSITE" id="PS51253">
    <property type="entry name" value="HTH_CENPB"/>
    <property type="match status" value="1"/>
</dbReference>
<dbReference type="GO" id="GO:0003677">
    <property type="term" value="F:DNA binding"/>
    <property type="evidence" value="ECO:0007669"/>
    <property type="project" value="UniProtKB-KW"/>
</dbReference>
<feature type="domain" description="HTH CENPB-type" evidence="2">
    <location>
        <begin position="72"/>
        <end position="147"/>
    </location>
</feature>
<reference evidence="3" key="1">
    <citation type="submission" date="2020-03" db="EMBL/GenBank/DDBJ databases">
        <title>Hybrid Assembly of Korean Phytophthora infestans isolates.</title>
        <authorList>
            <person name="Prokchorchik M."/>
            <person name="Lee Y."/>
            <person name="Seo J."/>
            <person name="Cho J.-H."/>
            <person name="Park Y.-E."/>
            <person name="Jang D.-C."/>
            <person name="Im J.-S."/>
            <person name="Choi J.-G."/>
            <person name="Park H.-J."/>
            <person name="Lee G.-B."/>
            <person name="Lee Y.-G."/>
            <person name="Hong S.-Y."/>
            <person name="Cho K."/>
            <person name="Sohn K.H."/>
        </authorList>
    </citation>
    <scope>NUCLEOTIDE SEQUENCE</scope>
    <source>
        <strain evidence="3">KR_2_A2</strain>
    </source>
</reference>
<dbReference type="AlphaFoldDB" id="A0A8S9UM89"/>
<dbReference type="InterPro" id="IPR050863">
    <property type="entry name" value="CenT-Element_Derived"/>
</dbReference>
<evidence type="ECO:0000313" key="3">
    <source>
        <dbReference type="EMBL" id="KAF4141840.1"/>
    </source>
</evidence>
<dbReference type="PANTHER" id="PTHR19303">
    <property type="entry name" value="TRANSPOSON"/>
    <property type="match status" value="1"/>
</dbReference>
<dbReference type="SMART" id="SM00674">
    <property type="entry name" value="CENPB"/>
    <property type="match status" value="1"/>
</dbReference>
<keyword evidence="1" id="KW-0238">DNA-binding</keyword>
<dbReference type="Proteomes" id="UP000704712">
    <property type="component" value="Unassembled WGS sequence"/>
</dbReference>
<evidence type="ECO:0000313" key="4">
    <source>
        <dbReference type="Proteomes" id="UP000704712"/>
    </source>
</evidence>
<comment type="caution">
    <text evidence="3">The sequence shown here is derived from an EMBL/GenBank/DDBJ whole genome shotgun (WGS) entry which is preliminary data.</text>
</comment>
<accession>A0A8S9UM89</accession>
<organism evidence="3 4">
    <name type="scientific">Phytophthora infestans</name>
    <name type="common">Potato late blight agent</name>
    <name type="synonym">Botrytis infestans</name>
    <dbReference type="NCBI Taxonomy" id="4787"/>
    <lineage>
        <taxon>Eukaryota</taxon>
        <taxon>Sar</taxon>
        <taxon>Stramenopiles</taxon>
        <taxon>Oomycota</taxon>
        <taxon>Peronosporomycetes</taxon>
        <taxon>Peronosporales</taxon>
        <taxon>Peronosporaceae</taxon>
        <taxon>Phytophthora</taxon>
    </lineage>
</organism>